<dbReference type="AlphaFoldDB" id="A0AAN6F2X4"/>
<dbReference type="Proteomes" id="UP001168146">
    <property type="component" value="Unassembled WGS sequence"/>
</dbReference>
<comment type="caution">
    <text evidence="1">The sequence shown here is derived from an EMBL/GenBank/DDBJ whole genome shotgun (WGS) entry which is preliminary data.</text>
</comment>
<organism evidence="1 2">
    <name type="scientific">Friedmanniomyces endolithicus</name>
    <dbReference type="NCBI Taxonomy" id="329885"/>
    <lineage>
        <taxon>Eukaryota</taxon>
        <taxon>Fungi</taxon>
        <taxon>Dikarya</taxon>
        <taxon>Ascomycota</taxon>
        <taxon>Pezizomycotina</taxon>
        <taxon>Dothideomycetes</taxon>
        <taxon>Dothideomycetidae</taxon>
        <taxon>Mycosphaerellales</taxon>
        <taxon>Teratosphaeriaceae</taxon>
        <taxon>Friedmanniomyces</taxon>
    </lineage>
</organism>
<reference evidence="1" key="1">
    <citation type="submission" date="2021-12" db="EMBL/GenBank/DDBJ databases">
        <title>Black yeast isolated from Biological Soil Crust.</title>
        <authorList>
            <person name="Kurbessoian T."/>
        </authorList>
    </citation>
    <scope>NUCLEOTIDE SEQUENCE</scope>
    <source>
        <strain evidence="1">CCFEE 5208</strain>
    </source>
</reference>
<evidence type="ECO:0000313" key="1">
    <source>
        <dbReference type="EMBL" id="KAK0301752.1"/>
    </source>
</evidence>
<proteinExistence type="predicted"/>
<name>A0AAN6F2X4_9PEZI</name>
<evidence type="ECO:0000313" key="2">
    <source>
        <dbReference type="Proteomes" id="UP001168146"/>
    </source>
</evidence>
<accession>A0AAN6F2X4</accession>
<sequence>MDDSLLMASAFNRIPTFEQQDFGIPGGDLQELAHLYIRFGTHAHWGVGILHRHTTLRDGCVMVHSLAPSAIDTCTMQYAGNLQGTPLVPHALHLNDEHKLQAYEYDTGAPRPPLHEDFIRLFQEFALQRRLGKRIAIVPNSAITRYAALETLVIDSHGEHEALSAVNTNWSFHKEQDRVHIVAVKACVRQANGLHKVTEDGSA</sequence>
<protein>
    <submittedName>
        <fullName evidence="1">Uncharacterized protein</fullName>
    </submittedName>
</protein>
<gene>
    <name evidence="1" type="ORF">LTR82_018135</name>
</gene>
<dbReference type="EMBL" id="JASUXU010000273">
    <property type="protein sequence ID" value="KAK0301752.1"/>
    <property type="molecule type" value="Genomic_DNA"/>
</dbReference>